<accession>A0ABR6M547</accession>
<protein>
    <submittedName>
        <fullName evidence="3">SAM-dependent methyltransferase</fullName>
    </submittedName>
</protein>
<dbReference type="PANTHER" id="PTHR43861">
    <property type="entry name" value="TRANS-ACONITATE 2-METHYLTRANSFERASE-RELATED"/>
    <property type="match status" value="1"/>
</dbReference>
<dbReference type="GO" id="GO:0008168">
    <property type="term" value="F:methyltransferase activity"/>
    <property type="evidence" value="ECO:0007669"/>
    <property type="project" value="UniProtKB-KW"/>
</dbReference>
<dbReference type="InterPro" id="IPR013216">
    <property type="entry name" value="Methyltransf_11"/>
</dbReference>
<keyword evidence="1" id="KW-0808">Transferase</keyword>
<organism evidence="3 4">
    <name type="scientific">Micromonospora echinospora</name>
    <name type="common">Micromonospora purpurea</name>
    <dbReference type="NCBI Taxonomy" id="1877"/>
    <lineage>
        <taxon>Bacteria</taxon>
        <taxon>Bacillati</taxon>
        <taxon>Actinomycetota</taxon>
        <taxon>Actinomycetes</taxon>
        <taxon>Micromonosporales</taxon>
        <taxon>Micromonosporaceae</taxon>
        <taxon>Micromonospora</taxon>
    </lineage>
</organism>
<dbReference type="EMBL" id="JACHJC010000001">
    <property type="protein sequence ID" value="MBB5110499.1"/>
    <property type="molecule type" value="Genomic_DNA"/>
</dbReference>
<evidence type="ECO:0000313" key="4">
    <source>
        <dbReference type="Proteomes" id="UP000618986"/>
    </source>
</evidence>
<evidence type="ECO:0000259" key="2">
    <source>
        <dbReference type="Pfam" id="PF08241"/>
    </source>
</evidence>
<dbReference type="InterPro" id="IPR029063">
    <property type="entry name" value="SAM-dependent_MTases_sf"/>
</dbReference>
<dbReference type="RefSeq" id="WP_184680195.1">
    <property type="nucleotide sequence ID" value="NZ_JACHJC010000001.1"/>
</dbReference>
<feature type="domain" description="Methyltransferase type 11" evidence="2">
    <location>
        <begin position="46"/>
        <end position="138"/>
    </location>
</feature>
<proteinExistence type="predicted"/>
<dbReference type="CDD" id="cd02440">
    <property type="entry name" value="AdoMet_MTases"/>
    <property type="match status" value="1"/>
</dbReference>
<dbReference type="SUPFAM" id="SSF53335">
    <property type="entry name" value="S-adenosyl-L-methionine-dependent methyltransferases"/>
    <property type="match status" value="1"/>
</dbReference>
<dbReference type="Gene3D" id="3.40.50.150">
    <property type="entry name" value="Vaccinia Virus protein VP39"/>
    <property type="match status" value="1"/>
</dbReference>
<keyword evidence="4" id="KW-1185">Reference proteome</keyword>
<dbReference type="Proteomes" id="UP000618986">
    <property type="component" value="Unassembled WGS sequence"/>
</dbReference>
<sequence length="263" mass="28749">MRATAPTQRYQFRNSPHQLHPLQEMLDPVTLDDLTRLGVNPGHTALDVGAGAGSIARHLCELVGRTGKVIAVDIDTSMLNPTGVLDVYQRDLRTQPLPVEPGTIDVATARCVLEHLPNRHLMLHQMINALRPGGHLVLGEIVYAPVSAHAPADSDNDLITRVVHTILDVLAGRGVDLHWGDKVPSVLLGNGFEQVHTRWVAETWAGGSAGCRLYADNATQLRDRLLAEDLSHDELDRFAELMADPAVLVRGYQFASTTGRKPR</sequence>
<gene>
    <name evidence="3" type="ORF">FHU28_000338</name>
</gene>
<evidence type="ECO:0000313" key="3">
    <source>
        <dbReference type="EMBL" id="MBB5110499.1"/>
    </source>
</evidence>
<dbReference type="GO" id="GO:0032259">
    <property type="term" value="P:methylation"/>
    <property type="evidence" value="ECO:0007669"/>
    <property type="project" value="UniProtKB-KW"/>
</dbReference>
<dbReference type="GeneID" id="300290938"/>
<keyword evidence="3" id="KW-0489">Methyltransferase</keyword>
<reference evidence="3 4" key="1">
    <citation type="submission" date="2020-08" db="EMBL/GenBank/DDBJ databases">
        <title>Sequencing the genomes of 1000 actinobacteria strains.</title>
        <authorList>
            <person name="Klenk H.-P."/>
        </authorList>
    </citation>
    <scope>NUCLEOTIDE SEQUENCE [LARGE SCALE GENOMIC DNA]</scope>
    <source>
        <strain evidence="3 4">DSM 43036</strain>
    </source>
</reference>
<comment type="caution">
    <text evidence="3">The sequence shown here is derived from an EMBL/GenBank/DDBJ whole genome shotgun (WGS) entry which is preliminary data.</text>
</comment>
<dbReference type="Pfam" id="PF08241">
    <property type="entry name" value="Methyltransf_11"/>
    <property type="match status" value="1"/>
</dbReference>
<name>A0ABR6M547_MICEC</name>
<dbReference type="PANTHER" id="PTHR43861:SF3">
    <property type="entry name" value="PUTATIVE (AFU_ORTHOLOGUE AFUA_2G14390)-RELATED"/>
    <property type="match status" value="1"/>
</dbReference>
<evidence type="ECO:0000256" key="1">
    <source>
        <dbReference type="ARBA" id="ARBA00022679"/>
    </source>
</evidence>